<dbReference type="GO" id="GO:0009691">
    <property type="term" value="P:cytokinin biosynthetic process"/>
    <property type="evidence" value="ECO:0007669"/>
    <property type="project" value="InterPro"/>
</dbReference>
<evidence type="ECO:0000313" key="1">
    <source>
        <dbReference type="EMBL" id="CAB4865556.1"/>
    </source>
</evidence>
<dbReference type="InterPro" id="IPR005269">
    <property type="entry name" value="LOG"/>
</dbReference>
<dbReference type="PANTHER" id="PTHR31223">
    <property type="entry name" value="LOG FAMILY PROTEIN YJL055W"/>
    <property type="match status" value="1"/>
</dbReference>
<reference evidence="1" key="1">
    <citation type="submission" date="2020-05" db="EMBL/GenBank/DDBJ databases">
        <authorList>
            <person name="Chiriac C."/>
            <person name="Salcher M."/>
            <person name="Ghai R."/>
            <person name="Kavagutti S V."/>
        </authorList>
    </citation>
    <scope>NUCLEOTIDE SEQUENCE</scope>
</reference>
<dbReference type="PANTHER" id="PTHR31223:SF70">
    <property type="entry name" value="LOG FAMILY PROTEIN YJL055W"/>
    <property type="match status" value="1"/>
</dbReference>
<dbReference type="SUPFAM" id="SSF102405">
    <property type="entry name" value="MCP/YpsA-like"/>
    <property type="match status" value="1"/>
</dbReference>
<dbReference type="Pfam" id="PF03641">
    <property type="entry name" value="Lysine_decarbox"/>
    <property type="match status" value="1"/>
</dbReference>
<dbReference type="NCBIfam" id="TIGR00730">
    <property type="entry name" value="Rossman fold protein, TIGR00730 family"/>
    <property type="match status" value="1"/>
</dbReference>
<dbReference type="EMBL" id="CAFBLQ010000036">
    <property type="protein sequence ID" value="CAB4865556.1"/>
    <property type="molecule type" value="Genomic_DNA"/>
</dbReference>
<sequence length="179" mass="19041">MHVCIFCSSSDLPEEFVAHAREVAAGIAAGGHHLVWGGQNVGLMEVVATAVRDGGGRIIAVSLDVYTEWDHPSPDEYQVFSSLGDRKESLLARSDAIVVLAGGLGTFDELTEVIELGRQGHHDKPILVLNTAGFYDGLQLQLSRMHEEGVIASSPDELVRFASDPGEIIALLDAHAAGS</sequence>
<proteinExistence type="predicted"/>
<dbReference type="GO" id="GO:0016799">
    <property type="term" value="F:hydrolase activity, hydrolyzing N-glycosyl compounds"/>
    <property type="evidence" value="ECO:0007669"/>
    <property type="project" value="TreeGrafter"/>
</dbReference>
<accession>A0A6J7D544</accession>
<protein>
    <submittedName>
        <fullName evidence="1">Unannotated protein</fullName>
    </submittedName>
</protein>
<organism evidence="1">
    <name type="scientific">freshwater metagenome</name>
    <dbReference type="NCBI Taxonomy" id="449393"/>
    <lineage>
        <taxon>unclassified sequences</taxon>
        <taxon>metagenomes</taxon>
        <taxon>ecological metagenomes</taxon>
    </lineage>
</organism>
<dbReference type="Gene3D" id="3.40.50.450">
    <property type="match status" value="1"/>
</dbReference>
<dbReference type="GO" id="GO:0005829">
    <property type="term" value="C:cytosol"/>
    <property type="evidence" value="ECO:0007669"/>
    <property type="project" value="TreeGrafter"/>
</dbReference>
<gene>
    <name evidence="1" type="ORF">UFOPK3423_00471</name>
</gene>
<name>A0A6J7D544_9ZZZZ</name>
<dbReference type="InterPro" id="IPR031100">
    <property type="entry name" value="LOG_fam"/>
</dbReference>
<dbReference type="AlphaFoldDB" id="A0A6J7D544"/>